<name>A0ABC8CLY8_CORST</name>
<feature type="region of interest" description="Disordered" evidence="1">
    <location>
        <begin position="213"/>
        <end position="319"/>
    </location>
</feature>
<accession>A0ABC8CLY8</accession>
<keyword evidence="2" id="KW-0812">Transmembrane</keyword>
<evidence type="ECO:0000313" key="3">
    <source>
        <dbReference type="EMBL" id="ATZ07750.1"/>
    </source>
</evidence>
<evidence type="ECO:0000313" key="5">
    <source>
        <dbReference type="Proteomes" id="UP000231994"/>
    </source>
</evidence>
<organism evidence="3 5">
    <name type="scientific">Corynebacterium striatum</name>
    <dbReference type="NCBI Taxonomy" id="43770"/>
    <lineage>
        <taxon>Bacteria</taxon>
        <taxon>Bacillati</taxon>
        <taxon>Actinomycetota</taxon>
        <taxon>Actinomycetes</taxon>
        <taxon>Mycobacteriales</taxon>
        <taxon>Corynebacteriaceae</taxon>
        <taxon>Corynebacterium</taxon>
    </lineage>
</organism>
<feature type="compositionally biased region" description="Basic and acidic residues" evidence="1">
    <location>
        <begin position="287"/>
        <end position="297"/>
    </location>
</feature>
<dbReference type="Proteomes" id="UP000231994">
    <property type="component" value="Chromosome"/>
</dbReference>
<keyword evidence="6" id="KW-1185">Reference proteome</keyword>
<feature type="compositionally biased region" description="Low complexity" evidence="1">
    <location>
        <begin position="236"/>
        <end position="261"/>
    </location>
</feature>
<dbReference type="EMBL" id="CP024932">
    <property type="protein sequence ID" value="ATZ07750.1"/>
    <property type="molecule type" value="Genomic_DNA"/>
</dbReference>
<dbReference type="InterPro" id="IPR022435">
    <property type="entry name" value="Surface-anchored_actinobac"/>
</dbReference>
<dbReference type="NCBIfam" id="TIGR03769">
    <property type="entry name" value="P_ac_wall_RPT"/>
    <property type="match status" value="1"/>
</dbReference>
<keyword evidence="2" id="KW-1133">Transmembrane helix</keyword>
<feature type="compositionally biased region" description="Low complexity" evidence="1">
    <location>
        <begin position="269"/>
        <end position="281"/>
    </location>
</feature>
<dbReference type="RefSeq" id="WP_053085000.1">
    <property type="nucleotide sequence ID" value="NZ_CAACYF010000005.1"/>
</dbReference>
<reference evidence="4 6" key="2">
    <citation type="submission" date="2021-01" db="EMBL/GenBank/DDBJ databases">
        <title>FDA dAtabase for Regulatory Grade micrObial Sequences (FDA-ARGOS): Supporting development and validation of Infectious Disease Dx tests.</title>
        <authorList>
            <person name="Sproer C."/>
            <person name="Gronow S."/>
            <person name="Severitt S."/>
            <person name="Schroder I."/>
            <person name="Tallon L."/>
            <person name="Sadzewicz L."/>
            <person name="Zhao X."/>
            <person name="Boylan J."/>
            <person name="Ott S."/>
            <person name="Bowen H."/>
            <person name="Vavikolanu K."/>
            <person name="Mehta A."/>
            <person name="Aluvathingal J."/>
            <person name="Nadendla S."/>
            <person name="Lowell S."/>
            <person name="Myers T."/>
            <person name="Yan Y."/>
            <person name="Sichtig H."/>
        </authorList>
    </citation>
    <scope>NUCLEOTIDE SEQUENCE [LARGE SCALE GENOMIC DNA]</scope>
    <source>
        <strain evidence="4 6">FDAARGOS_1115</strain>
    </source>
</reference>
<sequence>MNSLVRLLETPVIHTRQLWRRFSLLLACLLAVCIAPWPMAHAQEVFDSGHVDAFFVSAPDGQLSLSMKEDITGAAVERPGNDVILKVNENAWSDVTESIDGIGESTYYLPQTQRQDILWPGWDTQPAQKAGYTDVDLKFREVSGPGSVYVFETAGFGELNAVTNSGSLELTSGDVINQPYPAHRHVNWAFSQPGIYTMTVQAASNGDTSNTVTYTWDVGDGQAASSDEEASEDGDYSGSEESSDSAASGVSRSGGSSAAGLAGAGSGAAAGSRNGSSRGSSNGTTGDGRKAKADQKKSRNKHHSKKAAAHAGEGDPDTDVELQSVAGAYGEPRSYLPWGIAILGGGMLVLGLGVARLALAKARD</sequence>
<evidence type="ECO:0000313" key="6">
    <source>
        <dbReference type="Proteomes" id="UP000595757"/>
    </source>
</evidence>
<evidence type="ECO:0000256" key="2">
    <source>
        <dbReference type="SAM" id="Phobius"/>
    </source>
</evidence>
<dbReference type="AlphaFoldDB" id="A0ABC8CLY8"/>
<dbReference type="EMBL" id="CP068158">
    <property type="protein sequence ID" value="QQU77202.1"/>
    <property type="molecule type" value="Genomic_DNA"/>
</dbReference>
<dbReference type="GeneID" id="72410558"/>
<proteinExistence type="predicted"/>
<keyword evidence="2" id="KW-0472">Membrane</keyword>
<reference evidence="3 5" key="1">
    <citation type="submission" date="2017-11" db="EMBL/GenBank/DDBJ databases">
        <title>Whole genome sequencing of cultured pathogen.</title>
        <authorList>
            <person name="Hoffmann M."/>
            <person name="Sanchez M."/>
            <person name="Timme R."/>
            <person name="Nudel K."/>
            <person name="Bry L."/>
        </authorList>
    </citation>
    <scope>NUCLEOTIDE SEQUENCE [LARGE SCALE GENOMIC DNA]</scope>
    <source>
        <strain evidence="3 5">216</strain>
    </source>
</reference>
<evidence type="ECO:0000256" key="1">
    <source>
        <dbReference type="SAM" id="MobiDB-lite"/>
    </source>
</evidence>
<dbReference type="NCBIfam" id="NF038134">
    <property type="entry name" value="choice_anch_M"/>
    <property type="match status" value="1"/>
</dbReference>
<evidence type="ECO:0000313" key="4">
    <source>
        <dbReference type="EMBL" id="QQU77202.1"/>
    </source>
</evidence>
<feature type="transmembrane region" description="Helical" evidence="2">
    <location>
        <begin position="335"/>
        <end position="359"/>
    </location>
</feature>
<protein>
    <submittedName>
        <fullName evidence="3">Cell surface protein</fullName>
    </submittedName>
    <submittedName>
        <fullName evidence="4">Choice-of-anchor M domain-containing protein</fullName>
    </submittedName>
</protein>
<feature type="compositionally biased region" description="Acidic residues" evidence="1">
    <location>
        <begin position="226"/>
        <end position="235"/>
    </location>
</feature>
<gene>
    <name evidence="3" type="ORF">A9D01_02185</name>
    <name evidence="4" type="ORF">I6I72_01005</name>
</gene>
<feature type="compositionally biased region" description="Basic residues" evidence="1">
    <location>
        <begin position="298"/>
        <end position="308"/>
    </location>
</feature>
<dbReference type="Proteomes" id="UP000595757">
    <property type="component" value="Chromosome"/>
</dbReference>